<evidence type="ECO:0000259" key="6">
    <source>
        <dbReference type="PROSITE" id="PS50011"/>
    </source>
</evidence>
<dbReference type="CDD" id="cd14016">
    <property type="entry name" value="STKc_CK1"/>
    <property type="match status" value="1"/>
</dbReference>
<dbReference type="PROSITE" id="PS50011">
    <property type="entry name" value="PROTEIN_KINASE_DOM"/>
    <property type="match status" value="1"/>
</dbReference>
<evidence type="ECO:0000256" key="2">
    <source>
        <dbReference type="ARBA" id="ARBA00022741"/>
    </source>
</evidence>
<sequence>MADSSRYVYRNINPPPVILGGRYIMGECVGSGSYGQIFHATHAQTGHPVAIKFESNRIKWSVLRHEYEMYKQLAGGPGIPVVKWCGDDGNNKSMVMDLLGPSLEDLFEHCHRRFSVKTVIMLADQILSRLEFVHSRGIVHRDIKPDNFLMGIASRGNQVNIIDFGLAKRFINLASRRHIPYQRGAEYAGTTRYMSIHAHRRMEQSRRDDLESFAYVLLYFLRGSLPWQGIPRSVDKDELILARKRDQIGATLCAGYPQEFGILLDYARALPFDAAPDYIYLRHLFRDLMVRMGYRYDYIFDWSLANRR</sequence>
<reference evidence="7 8" key="1">
    <citation type="journal article" date="2015" name="Fungal Genet. Biol.">
        <title>Evolution of novel wood decay mechanisms in Agaricales revealed by the genome sequences of Fistulina hepatica and Cylindrobasidium torrendii.</title>
        <authorList>
            <person name="Floudas D."/>
            <person name="Held B.W."/>
            <person name="Riley R."/>
            <person name="Nagy L.G."/>
            <person name="Koehler G."/>
            <person name="Ransdell A.S."/>
            <person name="Younus H."/>
            <person name="Chow J."/>
            <person name="Chiniquy J."/>
            <person name="Lipzen A."/>
            <person name="Tritt A."/>
            <person name="Sun H."/>
            <person name="Haridas S."/>
            <person name="LaButti K."/>
            <person name="Ohm R.A."/>
            <person name="Kues U."/>
            <person name="Blanchette R.A."/>
            <person name="Grigoriev I.V."/>
            <person name="Minto R.E."/>
            <person name="Hibbett D.S."/>
        </authorList>
    </citation>
    <scope>NUCLEOTIDE SEQUENCE [LARGE SCALE GENOMIC DNA]</scope>
    <source>
        <strain evidence="7 8">ATCC 64428</strain>
    </source>
</reference>
<name>A0A0D7AH65_9AGAR</name>
<dbReference type="PROSITE" id="PS00108">
    <property type="entry name" value="PROTEIN_KINASE_ST"/>
    <property type="match status" value="1"/>
</dbReference>
<comment type="similarity">
    <text evidence="5">Belongs to the protein kinase superfamily.</text>
</comment>
<organism evidence="7 8">
    <name type="scientific">Fistulina hepatica ATCC 64428</name>
    <dbReference type="NCBI Taxonomy" id="1128425"/>
    <lineage>
        <taxon>Eukaryota</taxon>
        <taxon>Fungi</taxon>
        <taxon>Dikarya</taxon>
        <taxon>Basidiomycota</taxon>
        <taxon>Agaricomycotina</taxon>
        <taxon>Agaricomycetes</taxon>
        <taxon>Agaricomycetidae</taxon>
        <taxon>Agaricales</taxon>
        <taxon>Fistulinaceae</taxon>
        <taxon>Fistulina</taxon>
    </lineage>
</organism>
<dbReference type="EC" id="2.7.11.1" evidence="1"/>
<feature type="binding site" evidence="4">
    <location>
        <position position="52"/>
    </location>
    <ligand>
        <name>ATP</name>
        <dbReference type="ChEBI" id="CHEBI:30616"/>
    </ligand>
</feature>
<dbReference type="PROSITE" id="PS00107">
    <property type="entry name" value="PROTEIN_KINASE_ATP"/>
    <property type="match status" value="1"/>
</dbReference>
<keyword evidence="7" id="KW-0808">Transferase</keyword>
<keyword evidence="8" id="KW-1185">Reference proteome</keyword>
<dbReference type="OrthoDB" id="5800476at2759"/>
<dbReference type="InterPro" id="IPR050235">
    <property type="entry name" value="CK1_Ser-Thr_kinase"/>
</dbReference>
<accession>A0A0D7AH65</accession>
<dbReference type="InterPro" id="IPR000719">
    <property type="entry name" value="Prot_kinase_dom"/>
</dbReference>
<dbReference type="SUPFAM" id="SSF56112">
    <property type="entry name" value="Protein kinase-like (PK-like)"/>
    <property type="match status" value="1"/>
</dbReference>
<evidence type="ECO:0000313" key="7">
    <source>
        <dbReference type="EMBL" id="KIY49665.1"/>
    </source>
</evidence>
<dbReference type="Gene3D" id="1.10.510.10">
    <property type="entry name" value="Transferase(Phosphotransferase) domain 1"/>
    <property type="match status" value="1"/>
</dbReference>
<evidence type="ECO:0000256" key="5">
    <source>
        <dbReference type="RuleBase" id="RU000304"/>
    </source>
</evidence>
<dbReference type="InterPro" id="IPR017441">
    <property type="entry name" value="Protein_kinase_ATP_BS"/>
</dbReference>
<protein>
    <recommendedName>
        <fullName evidence="1">non-specific serine/threonine protein kinase</fullName>
        <ecNumber evidence="1">2.7.11.1</ecNumber>
    </recommendedName>
</protein>
<feature type="domain" description="Protein kinase" evidence="6">
    <location>
        <begin position="23"/>
        <end position="308"/>
    </location>
</feature>
<dbReference type="InterPro" id="IPR008271">
    <property type="entry name" value="Ser/Thr_kinase_AS"/>
</dbReference>
<keyword evidence="2 4" id="KW-0547">Nucleotide-binding</keyword>
<dbReference type="AlphaFoldDB" id="A0A0D7AH65"/>
<dbReference type="PANTHER" id="PTHR11909">
    <property type="entry name" value="CASEIN KINASE-RELATED"/>
    <property type="match status" value="1"/>
</dbReference>
<evidence type="ECO:0000256" key="1">
    <source>
        <dbReference type="ARBA" id="ARBA00012513"/>
    </source>
</evidence>
<dbReference type="Proteomes" id="UP000054144">
    <property type="component" value="Unassembled WGS sequence"/>
</dbReference>
<dbReference type="EMBL" id="KN881721">
    <property type="protein sequence ID" value="KIY49665.1"/>
    <property type="molecule type" value="Genomic_DNA"/>
</dbReference>
<dbReference type="GO" id="GO:0005524">
    <property type="term" value="F:ATP binding"/>
    <property type="evidence" value="ECO:0007669"/>
    <property type="project" value="UniProtKB-UniRule"/>
</dbReference>
<dbReference type="GO" id="GO:0004674">
    <property type="term" value="F:protein serine/threonine kinase activity"/>
    <property type="evidence" value="ECO:0007669"/>
    <property type="project" value="UniProtKB-KW"/>
</dbReference>
<dbReference type="InterPro" id="IPR011009">
    <property type="entry name" value="Kinase-like_dom_sf"/>
</dbReference>
<dbReference type="Pfam" id="PF00069">
    <property type="entry name" value="Pkinase"/>
    <property type="match status" value="1"/>
</dbReference>
<evidence type="ECO:0000256" key="3">
    <source>
        <dbReference type="ARBA" id="ARBA00022840"/>
    </source>
</evidence>
<keyword evidence="7" id="KW-0418">Kinase</keyword>
<gene>
    <name evidence="7" type="ORF">FISHEDRAFT_40618</name>
</gene>
<dbReference type="SMART" id="SM00220">
    <property type="entry name" value="S_TKc"/>
    <property type="match status" value="1"/>
</dbReference>
<proteinExistence type="inferred from homology"/>
<keyword evidence="3 4" id="KW-0067">ATP-binding</keyword>
<evidence type="ECO:0000313" key="8">
    <source>
        <dbReference type="Proteomes" id="UP000054144"/>
    </source>
</evidence>
<keyword evidence="5" id="KW-0723">Serine/threonine-protein kinase</keyword>
<evidence type="ECO:0000256" key="4">
    <source>
        <dbReference type="PROSITE-ProRule" id="PRU10141"/>
    </source>
</evidence>